<keyword evidence="9" id="KW-0406">Ion transport</keyword>
<feature type="transmembrane region" description="Helical" evidence="11">
    <location>
        <begin position="53"/>
        <end position="71"/>
    </location>
</feature>
<feature type="transmembrane region" description="Helical" evidence="11">
    <location>
        <begin position="377"/>
        <end position="403"/>
    </location>
</feature>
<feature type="transmembrane region" description="Helical" evidence="11">
    <location>
        <begin position="146"/>
        <end position="167"/>
    </location>
</feature>
<dbReference type="GO" id="GO:0005886">
    <property type="term" value="C:plasma membrane"/>
    <property type="evidence" value="ECO:0007669"/>
    <property type="project" value="TreeGrafter"/>
</dbReference>
<comment type="subcellular location">
    <subcellularLocation>
        <location evidence="1">Membrane</location>
        <topology evidence="1">Multi-pass membrane protein</topology>
    </subcellularLocation>
</comment>
<feature type="transmembrane region" description="Helical" evidence="11">
    <location>
        <begin position="522"/>
        <end position="541"/>
    </location>
</feature>
<proteinExistence type="inferred from homology"/>
<evidence type="ECO:0000256" key="6">
    <source>
        <dbReference type="ARBA" id="ARBA00022847"/>
    </source>
</evidence>
<feature type="transmembrane region" description="Helical" evidence="11">
    <location>
        <begin position="424"/>
        <end position="443"/>
    </location>
</feature>
<feature type="transmembrane region" description="Helical" evidence="11">
    <location>
        <begin position="481"/>
        <end position="502"/>
    </location>
</feature>
<accession>A0A2J8I2B0</accession>
<dbReference type="InterPro" id="IPR019899">
    <property type="entry name" value="Na/solute_symporter_VC_2705"/>
</dbReference>
<dbReference type="Proteomes" id="UP000236449">
    <property type="component" value="Unassembled WGS sequence"/>
</dbReference>
<feature type="transmembrane region" description="Helical" evidence="11">
    <location>
        <begin position="179"/>
        <end position="200"/>
    </location>
</feature>
<dbReference type="PROSITE" id="PS50283">
    <property type="entry name" value="NA_SOLUT_SYMP_3"/>
    <property type="match status" value="1"/>
</dbReference>
<evidence type="ECO:0000256" key="11">
    <source>
        <dbReference type="SAM" id="Phobius"/>
    </source>
</evidence>
<feature type="transmembrane region" description="Helical" evidence="11">
    <location>
        <begin position="449"/>
        <end position="474"/>
    </location>
</feature>
<keyword evidence="7 11" id="KW-1133">Transmembrane helix</keyword>
<gene>
    <name evidence="12" type="ORF">C1N32_12385</name>
</gene>
<feature type="transmembrane region" description="Helical" evidence="11">
    <location>
        <begin position="281"/>
        <end position="302"/>
    </location>
</feature>
<dbReference type="AlphaFoldDB" id="A0A2J8I2B0"/>
<dbReference type="GO" id="GO:0015293">
    <property type="term" value="F:symporter activity"/>
    <property type="evidence" value="ECO:0007669"/>
    <property type="project" value="UniProtKB-KW"/>
</dbReference>
<dbReference type="PANTHER" id="PTHR48086">
    <property type="entry name" value="SODIUM/PROLINE SYMPORTER-RELATED"/>
    <property type="match status" value="1"/>
</dbReference>
<dbReference type="PANTHER" id="PTHR48086:SF5">
    <property type="entry name" value="NA(+):SOLUTE SYMPORTER (SSF FAMILY)"/>
    <property type="match status" value="1"/>
</dbReference>
<evidence type="ECO:0000256" key="10">
    <source>
        <dbReference type="RuleBase" id="RU362091"/>
    </source>
</evidence>
<dbReference type="RefSeq" id="WP_102966345.1">
    <property type="nucleotide sequence ID" value="NZ_POSK01000007.1"/>
</dbReference>
<dbReference type="NCBIfam" id="TIGR03648">
    <property type="entry name" value="Na_symport_lg"/>
    <property type="match status" value="1"/>
</dbReference>
<feature type="transmembrane region" description="Helical" evidence="11">
    <location>
        <begin position="116"/>
        <end position="134"/>
    </location>
</feature>
<keyword evidence="4" id="KW-1003">Cell membrane</keyword>
<dbReference type="InterPro" id="IPR018212">
    <property type="entry name" value="Na/solute_symporter_CS"/>
</dbReference>
<sequence>MDIQTWTFILVGLSFALYIGIAIWARAGSTSEFYVAGGGVHPVANGMATAADWMSAASFISMAGIISFIGYDGTVYLMGWTGGYVLLALCLAPYLRKFGQFTVPDFIGERYYSKTARMVAVFCAIFISFTYVAGQMRGVGVVFSRFLEVDINVGIVIGMAIVFFYAVLGGMKGITYTQVAQFCVLIFAFLVPAIFTSIMMTGNPLPQIGMGSTIAGTDVYLLDKLDGLTQELGFTQYTEGSKSMVDVFFICAALMVGTAGLPHVIIRFFTVPKVRDARISAGWALLFISLLYTTAPGVAAFARVNLIETINGPDMQGVPAEQAPSWYKNWESTGLVKWEDKNADGRMFYSGDARNEMNINRDIIVLASPELAKLPNWVVGLLAAGGLAAALSTAAGLLLVISTSISHDLLKKGFKPNMTDRQELLAARLAAIVAIVGAGYLGINPPGFVAQVVAFAFGLAAASFFPAIILGIFYKKMNKEGAIAGMVAGIVFTAAYIIYFKFINPAASTPDNWFFGISPEGIGTLGMCLNFVVSIVVNKFTAEVPTEVQDMVESIRFPKGAGAAHDH</sequence>
<evidence type="ECO:0000256" key="4">
    <source>
        <dbReference type="ARBA" id="ARBA00022475"/>
    </source>
</evidence>
<evidence type="ECO:0000256" key="8">
    <source>
        <dbReference type="ARBA" id="ARBA00023136"/>
    </source>
</evidence>
<evidence type="ECO:0000256" key="2">
    <source>
        <dbReference type="ARBA" id="ARBA00006434"/>
    </source>
</evidence>
<dbReference type="CDD" id="cd11480">
    <property type="entry name" value="SLC5sbd_u4"/>
    <property type="match status" value="1"/>
</dbReference>
<keyword evidence="9" id="KW-0739">Sodium transport</keyword>
<dbReference type="GO" id="GO:0046942">
    <property type="term" value="P:carboxylic acid transport"/>
    <property type="evidence" value="ECO:0007669"/>
    <property type="project" value="UniProtKB-ARBA"/>
</dbReference>
<feature type="transmembrane region" description="Helical" evidence="11">
    <location>
        <begin position="247"/>
        <end position="269"/>
    </location>
</feature>
<name>A0A2J8I2B0_VIBDI</name>
<keyword evidence="9" id="KW-0915">Sodium</keyword>
<evidence type="ECO:0000313" key="13">
    <source>
        <dbReference type="Proteomes" id="UP000236449"/>
    </source>
</evidence>
<dbReference type="EMBL" id="POSK01000007">
    <property type="protein sequence ID" value="PNI04677.1"/>
    <property type="molecule type" value="Genomic_DNA"/>
</dbReference>
<dbReference type="Pfam" id="PF00474">
    <property type="entry name" value="SSF"/>
    <property type="match status" value="2"/>
</dbReference>
<keyword evidence="3" id="KW-0813">Transport</keyword>
<evidence type="ECO:0000256" key="5">
    <source>
        <dbReference type="ARBA" id="ARBA00022692"/>
    </source>
</evidence>
<feature type="transmembrane region" description="Helical" evidence="11">
    <location>
        <begin position="6"/>
        <end position="25"/>
    </location>
</feature>
<dbReference type="InterPro" id="IPR038377">
    <property type="entry name" value="Na/Glc_symporter_sf"/>
</dbReference>
<evidence type="ECO:0000256" key="1">
    <source>
        <dbReference type="ARBA" id="ARBA00004141"/>
    </source>
</evidence>
<dbReference type="GO" id="GO:0006814">
    <property type="term" value="P:sodium ion transport"/>
    <property type="evidence" value="ECO:0007669"/>
    <property type="project" value="UniProtKB-KW"/>
</dbReference>
<protein>
    <submittedName>
        <fullName evidence="12">Cation acetate symporter</fullName>
    </submittedName>
</protein>
<dbReference type="InterPro" id="IPR050277">
    <property type="entry name" value="Sodium:Solute_Symporter"/>
</dbReference>
<dbReference type="Gene3D" id="1.20.1730.10">
    <property type="entry name" value="Sodium/glucose cotransporter"/>
    <property type="match status" value="1"/>
</dbReference>
<evidence type="ECO:0000256" key="3">
    <source>
        <dbReference type="ARBA" id="ARBA00022448"/>
    </source>
</evidence>
<evidence type="ECO:0000313" key="12">
    <source>
        <dbReference type="EMBL" id="PNI04677.1"/>
    </source>
</evidence>
<comment type="caution">
    <text evidence="12">The sequence shown here is derived from an EMBL/GenBank/DDBJ whole genome shotgun (WGS) entry which is preliminary data.</text>
</comment>
<dbReference type="InterPro" id="IPR001734">
    <property type="entry name" value="Na/solute_symporter"/>
</dbReference>
<comment type="similarity">
    <text evidence="2 10">Belongs to the sodium:solute symporter (SSF) (TC 2.A.21) family.</text>
</comment>
<dbReference type="OrthoDB" id="9764416at2"/>
<evidence type="ECO:0000256" key="7">
    <source>
        <dbReference type="ARBA" id="ARBA00022989"/>
    </source>
</evidence>
<reference evidence="12 13" key="1">
    <citation type="submission" date="2018-01" db="EMBL/GenBank/DDBJ databases">
        <title>Draft genome sequences of six Vibrio diazotrophicus strains isolated from deep-sea sediments of the Baltic Sea.</title>
        <authorList>
            <person name="Castillo D."/>
            <person name="Vandieken V."/>
            <person name="Chiang O."/>
            <person name="Middelboe M."/>
        </authorList>
    </citation>
    <scope>NUCLEOTIDE SEQUENCE [LARGE SCALE GENOMIC DNA]</scope>
    <source>
        <strain evidence="12 13">60.27F</strain>
    </source>
</reference>
<organism evidence="12 13">
    <name type="scientific">Vibrio diazotrophicus</name>
    <dbReference type="NCBI Taxonomy" id="685"/>
    <lineage>
        <taxon>Bacteria</taxon>
        <taxon>Pseudomonadati</taxon>
        <taxon>Pseudomonadota</taxon>
        <taxon>Gammaproteobacteria</taxon>
        <taxon>Vibrionales</taxon>
        <taxon>Vibrionaceae</taxon>
        <taxon>Vibrio</taxon>
    </lineage>
</organism>
<dbReference type="PROSITE" id="PS00457">
    <property type="entry name" value="NA_SOLUT_SYMP_2"/>
    <property type="match status" value="1"/>
</dbReference>
<keyword evidence="5 11" id="KW-0812">Transmembrane</keyword>
<keyword evidence="6" id="KW-0769">Symport</keyword>
<keyword evidence="8 11" id="KW-0472">Membrane</keyword>
<evidence type="ECO:0000256" key="9">
    <source>
        <dbReference type="ARBA" id="ARBA00023201"/>
    </source>
</evidence>